<evidence type="ECO:0000256" key="2">
    <source>
        <dbReference type="ARBA" id="ARBA00022670"/>
    </source>
</evidence>
<feature type="domain" description="Peptidase A1" evidence="7">
    <location>
        <begin position="1"/>
        <end position="319"/>
    </location>
</feature>
<dbReference type="Gene3D" id="2.40.70.10">
    <property type="entry name" value="Acid Proteases"/>
    <property type="match status" value="2"/>
</dbReference>
<dbReference type="AlphaFoldDB" id="A0A8K0NUE8"/>
<name>A0A8K0NUE8_9TREE</name>
<keyword evidence="6" id="KW-1015">Disulfide bond</keyword>
<dbReference type="PANTHER" id="PTHR47966:SF6">
    <property type="entry name" value="PEPTIDASE A1 DOMAIN-CONTAINING PROTEIN"/>
    <property type="match status" value="1"/>
</dbReference>
<dbReference type="InterPro" id="IPR033121">
    <property type="entry name" value="PEPTIDASE_A1"/>
</dbReference>
<organism evidence="8 9">
    <name type="scientific">Filobasidium floriforme</name>
    <dbReference type="NCBI Taxonomy" id="5210"/>
    <lineage>
        <taxon>Eukaryota</taxon>
        <taxon>Fungi</taxon>
        <taxon>Dikarya</taxon>
        <taxon>Basidiomycota</taxon>
        <taxon>Agaricomycotina</taxon>
        <taxon>Tremellomycetes</taxon>
        <taxon>Filobasidiales</taxon>
        <taxon>Filobasidiaceae</taxon>
        <taxon>Filobasidium</taxon>
    </lineage>
</organism>
<dbReference type="PRINTS" id="PR00792">
    <property type="entry name" value="PEPSIN"/>
</dbReference>
<comment type="caution">
    <text evidence="8">The sequence shown here is derived from an EMBL/GenBank/DDBJ whole genome shotgun (WGS) entry which is preliminary data.</text>
</comment>
<evidence type="ECO:0000256" key="1">
    <source>
        <dbReference type="ARBA" id="ARBA00007447"/>
    </source>
</evidence>
<gene>
    <name evidence="8" type="ORF">FFLO_01950</name>
</gene>
<dbReference type="PROSITE" id="PS51767">
    <property type="entry name" value="PEPTIDASE_A1"/>
    <property type="match status" value="1"/>
</dbReference>
<keyword evidence="9" id="KW-1185">Reference proteome</keyword>
<evidence type="ECO:0000256" key="6">
    <source>
        <dbReference type="PIRSR" id="PIRSR601461-2"/>
    </source>
</evidence>
<accession>A0A8K0NUE8</accession>
<feature type="disulfide bond" evidence="6">
    <location>
        <begin position="26"/>
        <end position="31"/>
    </location>
</feature>
<dbReference type="EMBL" id="JABELV010000029">
    <property type="protein sequence ID" value="KAG7562577.1"/>
    <property type="molecule type" value="Genomic_DNA"/>
</dbReference>
<dbReference type="PANTHER" id="PTHR47966">
    <property type="entry name" value="BETA-SITE APP-CLEAVING ENZYME, ISOFORM A-RELATED"/>
    <property type="match status" value="1"/>
</dbReference>
<evidence type="ECO:0000256" key="3">
    <source>
        <dbReference type="ARBA" id="ARBA00022750"/>
    </source>
</evidence>
<evidence type="ECO:0000313" key="9">
    <source>
        <dbReference type="Proteomes" id="UP000812966"/>
    </source>
</evidence>
<comment type="similarity">
    <text evidence="1">Belongs to the peptidase A1 family.</text>
</comment>
<dbReference type="InterPro" id="IPR021109">
    <property type="entry name" value="Peptidase_aspartic_dom_sf"/>
</dbReference>
<dbReference type="Proteomes" id="UP000812966">
    <property type="component" value="Unassembled WGS sequence"/>
</dbReference>
<feature type="active site" evidence="5">
    <location>
        <position position="13"/>
    </location>
</feature>
<dbReference type="CDD" id="cd05471">
    <property type="entry name" value="pepsin_like"/>
    <property type="match status" value="1"/>
</dbReference>
<dbReference type="InterPro" id="IPR034164">
    <property type="entry name" value="Pepsin-like_dom"/>
</dbReference>
<dbReference type="FunFam" id="2.40.70.10:FF:000115">
    <property type="entry name" value="Lysosomal aspartic protease"/>
    <property type="match status" value="1"/>
</dbReference>
<dbReference type="Pfam" id="PF00026">
    <property type="entry name" value="Asp"/>
    <property type="match status" value="1"/>
</dbReference>
<dbReference type="SUPFAM" id="SSF50630">
    <property type="entry name" value="Acid proteases"/>
    <property type="match status" value="1"/>
</dbReference>
<keyword evidence="2" id="KW-0645">Protease</keyword>
<evidence type="ECO:0000259" key="7">
    <source>
        <dbReference type="PROSITE" id="PS51767"/>
    </source>
</evidence>
<dbReference type="GO" id="GO:0004190">
    <property type="term" value="F:aspartic-type endopeptidase activity"/>
    <property type="evidence" value="ECO:0007669"/>
    <property type="project" value="UniProtKB-KW"/>
</dbReference>
<dbReference type="GO" id="GO:0006508">
    <property type="term" value="P:proteolysis"/>
    <property type="evidence" value="ECO:0007669"/>
    <property type="project" value="UniProtKB-KW"/>
</dbReference>
<proteinExistence type="inferred from homology"/>
<evidence type="ECO:0000256" key="5">
    <source>
        <dbReference type="PIRSR" id="PIRSR601461-1"/>
    </source>
</evidence>
<keyword evidence="3" id="KW-0064">Aspartyl protease</keyword>
<protein>
    <recommendedName>
        <fullName evidence="7">Peptidase A1 domain-containing protein</fullName>
    </recommendedName>
</protein>
<dbReference type="InterPro" id="IPR001461">
    <property type="entry name" value="Aspartic_peptidase_A1"/>
</dbReference>
<feature type="active site" evidence="5">
    <location>
        <position position="205"/>
    </location>
</feature>
<keyword evidence="4" id="KW-0378">Hydrolase</keyword>
<evidence type="ECO:0000256" key="4">
    <source>
        <dbReference type="ARBA" id="ARBA00022801"/>
    </source>
</evidence>
<evidence type="ECO:0000313" key="8">
    <source>
        <dbReference type="EMBL" id="KAG7562577.1"/>
    </source>
</evidence>
<reference evidence="8" key="1">
    <citation type="submission" date="2020-04" db="EMBL/GenBank/DDBJ databases">
        <title>Analysis of mating type loci in Filobasidium floriforme.</title>
        <authorList>
            <person name="Nowrousian M."/>
        </authorList>
    </citation>
    <scope>NUCLEOTIDE SEQUENCE</scope>
    <source>
        <strain evidence="8">CBS 6242</strain>
    </source>
</reference>
<sequence>MGTPAQEFEVIMDTGSSDLWLADSECTSQTCQGVSSFNEGASSTLNMLNTPFQITYGSGAANGTLAQDTASMAGYTVESQTFALVTQASDDLLTYPYSGLMGLAWARLASSRSTPFWQQLAQTGQLATPAMGFYLARYRGDQYATRVEQDGGLMTLGYLNQTLYEGNITYVSIADDEKDYWRIPIGGIRIGDTAIGIDAPSAAIDTGTTLIGGPSSVVDSLYAAIPGSRPATLPGYEGYYEYPCSTTINMRMVFGSVSYLISEADFNLGAFSQDSQYCMGAIFAQDLGSQAPIQWIVGATFLKNVYSVFSYEPAAIGFAALAGEASTATTASGANALPSSTGSPASGTSGSNGAAMIGTPNVSSLVGLVLIVLVACISA</sequence>